<dbReference type="PANTHER" id="PTHR10978">
    <property type="entry name" value="SUCCINATE DEHYDROGENASE CYTOCHROME B560 SUBUNIT"/>
    <property type="match status" value="1"/>
</dbReference>
<evidence type="ECO:0000256" key="4">
    <source>
        <dbReference type="ARBA" id="ARBA00020076"/>
    </source>
</evidence>
<evidence type="ECO:0000256" key="12">
    <source>
        <dbReference type="PIRSR" id="PIRSR000178-1"/>
    </source>
</evidence>
<dbReference type="GO" id="GO:0009055">
    <property type="term" value="F:electron transfer activity"/>
    <property type="evidence" value="ECO:0007669"/>
    <property type="project" value="InterPro"/>
</dbReference>
<evidence type="ECO:0000256" key="5">
    <source>
        <dbReference type="ARBA" id="ARBA00022617"/>
    </source>
</evidence>
<dbReference type="Pfam" id="PF01127">
    <property type="entry name" value="Sdh_cyt"/>
    <property type="match status" value="1"/>
</dbReference>
<evidence type="ECO:0000256" key="1">
    <source>
        <dbReference type="ARBA" id="ARBA00004050"/>
    </source>
</evidence>
<accession>A0A371K344</accession>
<feature type="transmembrane region" description="Helical" evidence="13">
    <location>
        <begin position="66"/>
        <end position="86"/>
    </location>
</feature>
<evidence type="ECO:0000256" key="9">
    <source>
        <dbReference type="ARBA" id="ARBA00023004"/>
    </source>
</evidence>
<dbReference type="GO" id="GO:0046872">
    <property type="term" value="F:metal ion binding"/>
    <property type="evidence" value="ECO:0007669"/>
    <property type="project" value="UniProtKB-KW"/>
</dbReference>
<keyword evidence="7 12" id="KW-0479">Metal-binding</keyword>
<dbReference type="NCBIfam" id="TIGR02970">
    <property type="entry name" value="succ_dehyd_cytB"/>
    <property type="match status" value="1"/>
</dbReference>
<keyword evidence="6 13" id="KW-0812">Transmembrane</keyword>
<evidence type="ECO:0000256" key="13">
    <source>
        <dbReference type="SAM" id="Phobius"/>
    </source>
</evidence>
<comment type="similarity">
    <text evidence="3">Belongs to the cytochrome b560 family.</text>
</comment>
<dbReference type="InterPro" id="IPR000701">
    <property type="entry name" value="SuccDH_FuR_B_TM-su"/>
</dbReference>
<evidence type="ECO:0000256" key="7">
    <source>
        <dbReference type="ARBA" id="ARBA00022723"/>
    </source>
</evidence>
<evidence type="ECO:0000256" key="2">
    <source>
        <dbReference type="ARBA" id="ARBA00004141"/>
    </source>
</evidence>
<evidence type="ECO:0000313" key="15">
    <source>
        <dbReference type="Proteomes" id="UP000264492"/>
    </source>
</evidence>
<feature type="binding site" description="axial binding residue" evidence="12">
    <location>
        <position position="81"/>
    </location>
    <ligand>
        <name>heme</name>
        <dbReference type="ChEBI" id="CHEBI:30413"/>
        <note>ligand shared with second transmembrane subunit</note>
    </ligand>
    <ligandPart>
        <name>Fe</name>
        <dbReference type="ChEBI" id="CHEBI:18248"/>
    </ligandPart>
</feature>
<dbReference type="Gene3D" id="1.20.1300.10">
    <property type="entry name" value="Fumarate reductase/succinate dehydrogenase, transmembrane subunit"/>
    <property type="match status" value="1"/>
</dbReference>
<comment type="subunit">
    <text evidence="11">Part of an enzyme complex containing four subunits: a flavoprotein, an iron-sulfur protein, plus two membrane-anchoring proteins, SdhC and SdhD. The complex can form homotrimers.</text>
</comment>
<dbReference type="InterPro" id="IPR014314">
    <property type="entry name" value="Succ_DH_cytb556"/>
</dbReference>
<keyword evidence="9 12" id="KW-0408">Iron</keyword>
<keyword evidence="8 13" id="KW-1133">Transmembrane helix</keyword>
<dbReference type="InterPro" id="IPR034804">
    <property type="entry name" value="SQR/QFR_C/D"/>
</dbReference>
<reference evidence="14 15" key="1">
    <citation type="submission" date="2018-08" db="EMBL/GenBank/DDBJ databases">
        <title>Lysobacter sp. zong2l5, whole genome shotgun sequence.</title>
        <authorList>
            <person name="Zhang X."/>
            <person name="Feng G."/>
            <person name="Zhu H."/>
        </authorList>
    </citation>
    <scope>NUCLEOTIDE SEQUENCE [LARGE SCALE GENOMIC DNA]</scope>
    <source>
        <strain evidence="15">zong2l5</strain>
    </source>
</reference>
<dbReference type="OrthoDB" id="9799441at2"/>
<comment type="subcellular location">
    <subcellularLocation>
        <location evidence="2">Membrane</location>
        <topology evidence="2">Multi-pass membrane protein</topology>
    </subcellularLocation>
</comment>
<dbReference type="InterPro" id="IPR018495">
    <property type="entry name" value="Succ_DH_cyt_bsu_CS"/>
</dbReference>
<evidence type="ECO:0000256" key="10">
    <source>
        <dbReference type="ARBA" id="ARBA00023136"/>
    </source>
</evidence>
<dbReference type="CDD" id="cd03499">
    <property type="entry name" value="SQR_TypeC_SdhC"/>
    <property type="match status" value="1"/>
</dbReference>
<evidence type="ECO:0000313" key="14">
    <source>
        <dbReference type="EMBL" id="RDZ28302.1"/>
    </source>
</evidence>
<sequence length="131" mass="14408">MANRERPLSPHLQVYAWQIQMVTSIVHRITGCILSVGALLIAWALVALAAGPEAWAQFTACARSPLGFLILFGWTWAFAYHLLNGIRHLIQDAGYAYKVATFVRNGWISVIGSLVVTALIWLVAMMQRGGA</sequence>
<evidence type="ECO:0000256" key="11">
    <source>
        <dbReference type="ARBA" id="ARBA00025912"/>
    </source>
</evidence>
<dbReference type="GO" id="GO:0006099">
    <property type="term" value="P:tricarboxylic acid cycle"/>
    <property type="evidence" value="ECO:0007669"/>
    <property type="project" value="InterPro"/>
</dbReference>
<protein>
    <recommendedName>
        <fullName evidence="4">Succinate dehydrogenase cytochrome b556 subunit</fullName>
    </recommendedName>
</protein>
<feature type="transmembrane region" description="Helical" evidence="13">
    <location>
        <begin position="25"/>
        <end position="46"/>
    </location>
</feature>
<dbReference type="PIRSF" id="PIRSF000178">
    <property type="entry name" value="SDH_cyt_b560"/>
    <property type="match status" value="1"/>
</dbReference>
<evidence type="ECO:0000256" key="6">
    <source>
        <dbReference type="ARBA" id="ARBA00022692"/>
    </source>
</evidence>
<proteinExistence type="inferred from homology"/>
<name>A0A371K344_9GAMM</name>
<keyword evidence="15" id="KW-1185">Reference proteome</keyword>
<evidence type="ECO:0000256" key="3">
    <source>
        <dbReference type="ARBA" id="ARBA00007244"/>
    </source>
</evidence>
<comment type="cofactor">
    <cofactor evidence="12">
        <name>heme</name>
        <dbReference type="ChEBI" id="CHEBI:30413"/>
    </cofactor>
    <text evidence="12">The heme is bound between the two transmembrane subunits.</text>
</comment>
<dbReference type="Proteomes" id="UP000264492">
    <property type="component" value="Unassembled WGS sequence"/>
</dbReference>
<dbReference type="RefSeq" id="WP_115857743.1">
    <property type="nucleotide sequence ID" value="NZ_QTSU01000001.1"/>
</dbReference>
<gene>
    <name evidence="14" type="primary">sdhC</name>
    <name evidence="14" type="ORF">DX914_03940</name>
</gene>
<feature type="transmembrane region" description="Helical" evidence="13">
    <location>
        <begin position="106"/>
        <end position="124"/>
    </location>
</feature>
<dbReference type="EMBL" id="QTSU01000001">
    <property type="protein sequence ID" value="RDZ28302.1"/>
    <property type="molecule type" value="Genomic_DNA"/>
</dbReference>
<dbReference type="GO" id="GO:0016020">
    <property type="term" value="C:membrane"/>
    <property type="evidence" value="ECO:0007669"/>
    <property type="project" value="UniProtKB-SubCell"/>
</dbReference>
<dbReference type="AlphaFoldDB" id="A0A371K344"/>
<comment type="caution">
    <text evidence="14">The sequence shown here is derived from an EMBL/GenBank/DDBJ whole genome shotgun (WGS) entry which is preliminary data.</text>
</comment>
<comment type="function">
    <text evidence="1">Membrane-anchoring subunit of succinate dehydrogenase (SDH).</text>
</comment>
<keyword evidence="10 13" id="KW-0472">Membrane</keyword>
<dbReference type="PANTHER" id="PTHR10978:SF5">
    <property type="entry name" value="SUCCINATE DEHYDROGENASE CYTOCHROME B560 SUBUNIT, MITOCHONDRIAL"/>
    <property type="match status" value="1"/>
</dbReference>
<dbReference type="PROSITE" id="PS01000">
    <property type="entry name" value="SDH_CYT_1"/>
    <property type="match status" value="1"/>
</dbReference>
<dbReference type="SUPFAM" id="SSF81343">
    <property type="entry name" value="Fumarate reductase respiratory complex transmembrane subunits"/>
    <property type="match status" value="1"/>
</dbReference>
<organism evidence="14 15">
    <name type="scientific">Lysobacter silvisoli</name>
    <dbReference type="NCBI Taxonomy" id="2293254"/>
    <lineage>
        <taxon>Bacteria</taxon>
        <taxon>Pseudomonadati</taxon>
        <taxon>Pseudomonadota</taxon>
        <taxon>Gammaproteobacteria</taxon>
        <taxon>Lysobacterales</taxon>
        <taxon>Lysobacteraceae</taxon>
        <taxon>Lysobacter</taxon>
    </lineage>
</organism>
<keyword evidence="5 12" id="KW-0349">Heme</keyword>
<evidence type="ECO:0000256" key="8">
    <source>
        <dbReference type="ARBA" id="ARBA00022989"/>
    </source>
</evidence>